<keyword evidence="3" id="KW-1185">Reference proteome</keyword>
<evidence type="ECO:0000259" key="1">
    <source>
        <dbReference type="PROSITE" id="PS50819"/>
    </source>
</evidence>
<dbReference type="Pfam" id="PF14528">
    <property type="entry name" value="LAGLIDADG_3"/>
    <property type="match status" value="2"/>
</dbReference>
<dbReference type="Gene3D" id="3.10.28.10">
    <property type="entry name" value="Homing endonucleases"/>
    <property type="match status" value="1"/>
</dbReference>
<dbReference type="InterPro" id="IPR006142">
    <property type="entry name" value="INTEIN"/>
</dbReference>
<dbReference type="InterPro" id="IPR027434">
    <property type="entry name" value="Homing_endonucl"/>
</dbReference>
<evidence type="ECO:0000313" key="2">
    <source>
        <dbReference type="EMBL" id="MDQ0154527.1"/>
    </source>
</evidence>
<accession>A0ABT9V0Q3</accession>
<dbReference type="RefSeq" id="WP_307149135.1">
    <property type="nucleotide sequence ID" value="NZ_JAUSTU010000003.1"/>
</dbReference>
<name>A0ABT9V0Q3_9BACL</name>
<dbReference type="SUPFAM" id="SSF55608">
    <property type="entry name" value="Homing endonucleases"/>
    <property type="match status" value="2"/>
</dbReference>
<protein>
    <recommendedName>
        <fullName evidence="1">DOD-type homing endonuclease domain-containing protein</fullName>
    </recommendedName>
</protein>
<dbReference type="Proteomes" id="UP001231362">
    <property type="component" value="Unassembled WGS sequence"/>
</dbReference>
<dbReference type="InterPro" id="IPR004042">
    <property type="entry name" value="Intein_endonuc_central"/>
</dbReference>
<dbReference type="InterPro" id="IPR004860">
    <property type="entry name" value="LAGLIDADG_dom"/>
</dbReference>
<dbReference type="PROSITE" id="PS50819">
    <property type="entry name" value="INTEIN_ENDONUCLEASE"/>
    <property type="match status" value="1"/>
</dbReference>
<reference evidence="2 3" key="1">
    <citation type="submission" date="2023-07" db="EMBL/GenBank/DDBJ databases">
        <title>Genomic Encyclopedia of Type Strains, Phase IV (KMG-IV): sequencing the most valuable type-strain genomes for metagenomic binning, comparative biology and taxonomic classification.</title>
        <authorList>
            <person name="Goeker M."/>
        </authorList>
    </citation>
    <scope>NUCLEOTIDE SEQUENCE [LARGE SCALE GENOMIC DNA]</scope>
    <source>
        <strain evidence="2 3">DSM 23948</strain>
    </source>
</reference>
<feature type="domain" description="DOD-type homing endonuclease" evidence="1">
    <location>
        <begin position="76"/>
        <end position="205"/>
    </location>
</feature>
<evidence type="ECO:0000313" key="3">
    <source>
        <dbReference type="Proteomes" id="UP001231362"/>
    </source>
</evidence>
<dbReference type="PRINTS" id="PR00379">
    <property type="entry name" value="INTEIN"/>
</dbReference>
<comment type="caution">
    <text evidence="2">The sequence shown here is derived from an EMBL/GenBank/DDBJ whole genome shotgun (WGS) entry which is preliminary data.</text>
</comment>
<gene>
    <name evidence="2" type="ORF">J2S07_000831</name>
</gene>
<proteinExistence type="predicted"/>
<organism evidence="2 3">
    <name type="scientific">Anoxybacillus andreesenii</name>
    <dbReference type="NCBI Taxonomy" id="1325932"/>
    <lineage>
        <taxon>Bacteria</taxon>
        <taxon>Bacillati</taxon>
        <taxon>Bacillota</taxon>
        <taxon>Bacilli</taxon>
        <taxon>Bacillales</taxon>
        <taxon>Anoxybacillaceae</taxon>
        <taxon>Anoxybacillus</taxon>
    </lineage>
</organism>
<sequence length="261" mass="30089">MPRNPGITDEEIIQMYKSGMPFKEMEPIIGLSDRAIRNVIYKHGIEMNREQSSGRPRKHKVNEDFFKNWSHEMAWVLGIFITDGHVNSKAHSITFSQKDERILRIIANYMEADYVLAPYGPTMQTQSLIINSKEIKKDLEEMGIGPKKSFTVPFPNVPEEFLPSFVRGIIDGDGWVQKRGYVMNVTTGSLSFAEGLLSIFQSWKLRSEITSEMNPSGNVVYRVWVKGKYELPKLADIVYNNATDNFIFYKRELLTQRSHEI</sequence>
<dbReference type="EMBL" id="JAUSTU010000003">
    <property type="protein sequence ID" value="MDQ0154527.1"/>
    <property type="molecule type" value="Genomic_DNA"/>
</dbReference>